<feature type="transmembrane region" description="Helical" evidence="1">
    <location>
        <begin position="52"/>
        <end position="70"/>
    </location>
</feature>
<dbReference type="EMBL" id="CP003179">
    <property type="protein sequence ID" value="AEW04754.1"/>
    <property type="molecule type" value="Genomic_DNA"/>
</dbReference>
<accession>G8TVB4</accession>
<evidence type="ECO:0000313" key="2">
    <source>
        <dbReference type="EMBL" id="AEW04754.1"/>
    </source>
</evidence>
<keyword evidence="1" id="KW-1133">Transmembrane helix</keyword>
<keyword evidence="1" id="KW-0812">Transmembrane</keyword>
<evidence type="ECO:0000256" key="1">
    <source>
        <dbReference type="SAM" id="Phobius"/>
    </source>
</evidence>
<dbReference type="AlphaFoldDB" id="G8TVB4"/>
<feature type="transmembrane region" description="Helical" evidence="1">
    <location>
        <begin position="151"/>
        <end position="169"/>
    </location>
</feature>
<dbReference type="STRING" id="679936.Sulac_1256"/>
<dbReference type="Proteomes" id="UP000005439">
    <property type="component" value="Chromosome"/>
</dbReference>
<keyword evidence="3" id="KW-1185">Reference proteome</keyword>
<feature type="transmembrane region" description="Helical" evidence="1">
    <location>
        <begin position="125"/>
        <end position="145"/>
    </location>
</feature>
<name>G8TVB4_SULAD</name>
<proteinExistence type="predicted"/>
<feature type="transmembrane region" description="Helical" evidence="1">
    <location>
        <begin position="90"/>
        <end position="113"/>
    </location>
</feature>
<sequence>MTMLITWEIVRASGFVAYALVSLSVNLGLMMSLRWQSARWWPRQFHYEFHQFLILLAGFFTVVHGVFAWLDPFMKFRWYELVIPGASHYRPLWMALGIIAAELGLLVVLSTWLRPHIGYPWWRRLHGLTFLVFLLATVHGLGTGSDTKTPWALLFYGVPVAAVSLLGLFRLYRIPGLLRWGTAGVVGFWIVGIWWVVKGPLQSNWSQVANNHQGTGARIALASVPAVTSTPRGISPTSVQGSVTERQVGLGTVQLNLWATLPSGNMVAVTVTGNVVEDGSLAVTGGTALWEPPHSPAAFEGPITVTAQGVSATLHPLSGGKSYTFQLTLTQLNPAAGTFAGQVQITAE</sequence>
<dbReference type="HOGENOM" id="CLU_796759_0_0_9"/>
<protein>
    <submittedName>
        <fullName evidence="2">Uncharacterized protein</fullName>
    </submittedName>
</protein>
<feature type="transmembrane region" description="Helical" evidence="1">
    <location>
        <begin position="176"/>
        <end position="197"/>
    </location>
</feature>
<keyword evidence="1" id="KW-0472">Membrane</keyword>
<dbReference type="KEGG" id="sap:Sulac_1256"/>
<feature type="transmembrane region" description="Helical" evidence="1">
    <location>
        <begin position="12"/>
        <end position="31"/>
    </location>
</feature>
<reference evidence="3" key="1">
    <citation type="submission" date="2011-12" db="EMBL/GenBank/DDBJ databases">
        <title>The complete genome of chromosome of Sulfobacillus acidophilus DSM 10332.</title>
        <authorList>
            <person name="Lucas S."/>
            <person name="Han J."/>
            <person name="Lapidus A."/>
            <person name="Bruce D."/>
            <person name="Goodwin L."/>
            <person name="Pitluck S."/>
            <person name="Peters L."/>
            <person name="Kyrpides N."/>
            <person name="Mavromatis K."/>
            <person name="Ivanova N."/>
            <person name="Mikhailova N."/>
            <person name="Chertkov O."/>
            <person name="Saunders E."/>
            <person name="Detter J.C."/>
            <person name="Tapia R."/>
            <person name="Han C."/>
            <person name="Land M."/>
            <person name="Hauser L."/>
            <person name="Markowitz V."/>
            <person name="Cheng J.-F."/>
            <person name="Hugenholtz P."/>
            <person name="Woyke T."/>
            <person name="Wu D."/>
            <person name="Pukall R."/>
            <person name="Gehrich-Schroeter G."/>
            <person name="Schneider S."/>
            <person name="Klenk H.-P."/>
            <person name="Eisen J.A."/>
        </authorList>
    </citation>
    <scope>NUCLEOTIDE SEQUENCE [LARGE SCALE GENOMIC DNA]</scope>
    <source>
        <strain evidence="3">ATCC 700253 / DSM 10332 / NAL</strain>
    </source>
</reference>
<dbReference type="PATRIC" id="fig|679936.5.peg.1316"/>
<organism evidence="2 3">
    <name type="scientific">Sulfobacillus acidophilus (strain ATCC 700253 / DSM 10332 / NAL)</name>
    <dbReference type="NCBI Taxonomy" id="679936"/>
    <lineage>
        <taxon>Bacteria</taxon>
        <taxon>Bacillati</taxon>
        <taxon>Bacillota</taxon>
        <taxon>Clostridia</taxon>
        <taxon>Eubacteriales</taxon>
        <taxon>Clostridiales Family XVII. Incertae Sedis</taxon>
        <taxon>Sulfobacillus</taxon>
    </lineage>
</organism>
<gene>
    <name evidence="2" type="ordered locus">Sulac_1256</name>
</gene>
<reference evidence="2 3" key="2">
    <citation type="journal article" date="2012" name="Stand. Genomic Sci.">
        <title>Complete genome sequence of the moderately thermophilic mineral-sulfide-oxidizing firmicute Sulfobacillus acidophilus type strain (NAL(T)).</title>
        <authorList>
            <person name="Anderson I."/>
            <person name="Chertkov O."/>
            <person name="Chen A."/>
            <person name="Saunders E."/>
            <person name="Lapidus A."/>
            <person name="Nolan M."/>
            <person name="Lucas S."/>
            <person name="Hammon N."/>
            <person name="Deshpande S."/>
            <person name="Cheng J.F."/>
            <person name="Han C."/>
            <person name="Tapia R."/>
            <person name="Goodwin L.A."/>
            <person name="Pitluck S."/>
            <person name="Liolios K."/>
            <person name="Pagani I."/>
            <person name="Ivanova N."/>
            <person name="Mikhailova N."/>
            <person name="Pati A."/>
            <person name="Palaniappan K."/>
            <person name="Land M."/>
            <person name="Pan C."/>
            <person name="Rohde M."/>
            <person name="Pukall R."/>
            <person name="Goker M."/>
            <person name="Detter J.C."/>
            <person name="Woyke T."/>
            <person name="Bristow J."/>
            <person name="Eisen J.A."/>
            <person name="Markowitz V."/>
            <person name="Hugenholtz P."/>
            <person name="Kyrpides N.C."/>
            <person name="Klenk H.P."/>
            <person name="Mavromatis K."/>
        </authorList>
    </citation>
    <scope>NUCLEOTIDE SEQUENCE [LARGE SCALE GENOMIC DNA]</scope>
    <source>
        <strain evidence="3">ATCC 700253 / DSM 10332 / NAL</strain>
    </source>
</reference>
<evidence type="ECO:0000313" key="3">
    <source>
        <dbReference type="Proteomes" id="UP000005439"/>
    </source>
</evidence>